<dbReference type="PANTHER" id="PTHR43546:SF3">
    <property type="entry name" value="UPF0173 METAL-DEPENDENT HYDROLASE MJ1163"/>
    <property type="match status" value="1"/>
</dbReference>
<gene>
    <name evidence="1" type="ORF">HC235_05475</name>
</gene>
<accession>A0A7L4P8Y2</accession>
<dbReference type="Proteomes" id="UP000554766">
    <property type="component" value="Unassembled WGS sequence"/>
</dbReference>
<evidence type="ECO:0000313" key="1">
    <source>
        <dbReference type="EMBL" id="NYR15408.1"/>
    </source>
</evidence>
<proteinExistence type="predicted"/>
<dbReference type="SUPFAM" id="SSF56281">
    <property type="entry name" value="Metallo-hydrolase/oxidoreductase"/>
    <property type="match status" value="1"/>
</dbReference>
<dbReference type="RefSeq" id="WP_011900780.1">
    <property type="nucleotide sequence ID" value="NZ_JAAVJF010000002.1"/>
</dbReference>
<comment type="caution">
    <text evidence="1">The sequence shown here is derived from an EMBL/GenBank/DDBJ whole genome shotgun (WGS) entry which is preliminary data.</text>
</comment>
<evidence type="ECO:0000313" key="2">
    <source>
        <dbReference type="Proteomes" id="UP000554766"/>
    </source>
</evidence>
<dbReference type="InterPro" id="IPR036866">
    <property type="entry name" value="RibonucZ/Hydroxyglut_hydro"/>
</dbReference>
<name>A0A7L4P8Y2_9CREN</name>
<dbReference type="InterPro" id="IPR050114">
    <property type="entry name" value="UPF0173_UPF0282_UlaG_hydrolase"/>
</dbReference>
<dbReference type="OMA" id="HPRHYGG"/>
<organism evidence="1 2">
    <name type="scientific">Pyrobaculum arsenaticum</name>
    <dbReference type="NCBI Taxonomy" id="121277"/>
    <lineage>
        <taxon>Archaea</taxon>
        <taxon>Thermoproteota</taxon>
        <taxon>Thermoprotei</taxon>
        <taxon>Thermoproteales</taxon>
        <taxon>Thermoproteaceae</taxon>
        <taxon>Pyrobaculum</taxon>
    </lineage>
</organism>
<keyword evidence="1" id="KW-0378">Hydrolase</keyword>
<dbReference type="PANTHER" id="PTHR43546">
    <property type="entry name" value="UPF0173 METAL-DEPENDENT HYDROLASE MJ1163-RELATED"/>
    <property type="match status" value="1"/>
</dbReference>
<dbReference type="AlphaFoldDB" id="A0A7L4P8Y2"/>
<reference evidence="1 2" key="1">
    <citation type="journal article" date="2020" name="Nat. Commun.">
        <title>The structures of two archaeal type IV pili illuminate evolutionary relationships.</title>
        <authorList>
            <person name="Wang F."/>
            <person name="Baquero D.P."/>
            <person name="Su Z."/>
            <person name="Beltran L.C."/>
            <person name="Prangishvili D."/>
            <person name="Krupovic M."/>
            <person name="Egelman E.H."/>
        </authorList>
    </citation>
    <scope>NUCLEOTIDE SEQUENCE [LARGE SCALE GENOMIC DNA]</scope>
    <source>
        <strain evidence="1 2">2GA</strain>
    </source>
</reference>
<dbReference type="GO" id="GO:0016787">
    <property type="term" value="F:hydrolase activity"/>
    <property type="evidence" value="ECO:0007669"/>
    <property type="project" value="UniProtKB-KW"/>
</dbReference>
<protein>
    <submittedName>
        <fullName evidence="1">MBL fold metallo-hydrolase</fullName>
    </submittedName>
</protein>
<dbReference type="Pfam" id="PF13483">
    <property type="entry name" value="Lactamase_B_3"/>
    <property type="match status" value="1"/>
</dbReference>
<dbReference type="GeneID" id="5055801"/>
<dbReference type="EMBL" id="JAAVJF010000002">
    <property type="protein sequence ID" value="NYR15408.1"/>
    <property type="molecule type" value="Genomic_DNA"/>
</dbReference>
<keyword evidence="2" id="KW-1185">Reference proteome</keyword>
<sequence length="195" mass="21181">MLRLQFRGVEIRRTGGAAGVAIRHGGVTLCIDALGLDRCDVLLYTHSHPDHFPRGVADFYSPFGGRVVRPGEVLDLGPFRVAVTDAYNVTKLQGGRPIHPRGEGVGYVVDAGSVRLYHTGDTDLIKEMSSVGPVDILFVPIGGGSVMTPEEAAEAVMLLRPKITIPLHYAEKRQYVKFRDIAYPYTNIVALPSGI</sequence>
<dbReference type="Gene3D" id="3.60.15.10">
    <property type="entry name" value="Ribonuclease Z/Hydroxyacylglutathione hydrolase-like"/>
    <property type="match status" value="1"/>
</dbReference>